<feature type="transmembrane region" description="Helical" evidence="6">
    <location>
        <begin position="230"/>
        <end position="252"/>
    </location>
</feature>
<dbReference type="PANTHER" id="PTHR22750">
    <property type="entry name" value="G-PROTEIN COUPLED RECEPTOR"/>
    <property type="match status" value="1"/>
</dbReference>
<feature type="domain" description="G-protein coupled receptors family 1 profile" evidence="7">
    <location>
        <begin position="43"/>
        <end position="286"/>
    </location>
</feature>
<evidence type="ECO:0000256" key="4">
    <source>
        <dbReference type="ARBA" id="ARBA00022989"/>
    </source>
</evidence>
<evidence type="ECO:0000256" key="2">
    <source>
        <dbReference type="ARBA" id="ARBA00022475"/>
    </source>
</evidence>
<dbReference type="AlphaFoldDB" id="A0AA89CAI6"/>
<dbReference type="GO" id="GO:0005886">
    <property type="term" value="C:plasma membrane"/>
    <property type="evidence" value="ECO:0007669"/>
    <property type="project" value="UniProtKB-SubCell"/>
</dbReference>
<evidence type="ECO:0000259" key="7">
    <source>
        <dbReference type="PROSITE" id="PS50262"/>
    </source>
</evidence>
<evidence type="ECO:0000313" key="8">
    <source>
        <dbReference type="EMBL" id="KAK3102452.1"/>
    </source>
</evidence>
<dbReference type="Proteomes" id="UP001186944">
    <property type="component" value="Unassembled WGS sequence"/>
</dbReference>
<proteinExistence type="predicted"/>
<evidence type="ECO:0000256" key="6">
    <source>
        <dbReference type="SAM" id="Phobius"/>
    </source>
</evidence>
<feature type="transmembrane region" description="Helical" evidence="6">
    <location>
        <begin position="61"/>
        <end position="81"/>
    </location>
</feature>
<keyword evidence="3 6" id="KW-0812">Transmembrane</keyword>
<accession>A0AA89CAI6</accession>
<comment type="caution">
    <text evidence="8">The sequence shown here is derived from an EMBL/GenBank/DDBJ whole genome shotgun (WGS) entry which is preliminary data.</text>
</comment>
<dbReference type="InterPro" id="IPR000276">
    <property type="entry name" value="GPCR_Rhodpsn"/>
</dbReference>
<keyword evidence="5 6" id="KW-0472">Membrane</keyword>
<name>A0AA89CAI6_PINIB</name>
<feature type="transmembrane region" description="Helical" evidence="6">
    <location>
        <begin position="264"/>
        <end position="285"/>
    </location>
</feature>
<organism evidence="8 9">
    <name type="scientific">Pinctada imbricata</name>
    <name type="common">Atlantic pearl-oyster</name>
    <name type="synonym">Pinctada martensii</name>
    <dbReference type="NCBI Taxonomy" id="66713"/>
    <lineage>
        <taxon>Eukaryota</taxon>
        <taxon>Metazoa</taxon>
        <taxon>Spiralia</taxon>
        <taxon>Lophotrochozoa</taxon>
        <taxon>Mollusca</taxon>
        <taxon>Bivalvia</taxon>
        <taxon>Autobranchia</taxon>
        <taxon>Pteriomorphia</taxon>
        <taxon>Pterioida</taxon>
        <taxon>Pterioidea</taxon>
        <taxon>Pteriidae</taxon>
        <taxon>Pinctada</taxon>
    </lineage>
</organism>
<feature type="transmembrane region" description="Helical" evidence="6">
    <location>
        <begin position="101"/>
        <end position="119"/>
    </location>
</feature>
<dbReference type="InterPro" id="IPR017452">
    <property type="entry name" value="GPCR_Rhodpsn_7TM"/>
</dbReference>
<comment type="subcellular location">
    <subcellularLocation>
        <location evidence="1">Cell membrane</location>
        <topology evidence="1">Multi-pass membrane protein</topology>
    </subcellularLocation>
</comment>
<gene>
    <name evidence="8" type="ORF">FSP39_011462</name>
</gene>
<feature type="transmembrane region" description="Helical" evidence="6">
    <location>
        <begin position="140"/>
        <end position="158"/>
    </location>
</feature>
<dbReference type="PROSITE" id="PS50262">
    <property type="entry name" value="G_PROTEIN_RECEP_F1_2"/>
    <property type="match status" value="1"/>
</dbReference>
<dbReference type="EMBL" id="VSWD01000005">
    <property type="protein sequence ID" value="KAK3102452.1"/>
    <property type="molecule type" value="Genomic_DNA"/>
</dbReference>
<dbReference type="GO" id="GO:0004930">
    <property type="term" value="F:G protein-coupled receptor activity"/>
    <property type="evidence" value="ECO:0007669"/>
    <property type="project" value="InterPro"/>
</dbReference>
<sequence>MVMNVSTEYSRLTETEEKIFKELKSTWPVLLAWGISGFLTIVGNGMMLLMTKCTSGGKSPIFIFMRTLFLSDLLVGIFGIFKALVLFHMDILWIDCFLPESLFVTASTSTILTLLWLSIDSCMRLAMPLKYILHMHKSNVVMWMIGLWNVSFILGFIPQMDWHSSGEVCVFTQYYSPVYLLFLATLWITTLLSCCAVQIGAHRFVHKIRTNRHLLAPTSREFRRYTSISITIRIELYSWIACFLPMFVLYIFGSASSLMDAKTFNIYILYFFPAFIIRSFVISIIRGYRTAQIHRATQELKRQVTRILSRNTSSSLQKTISSLRNSLRNSLNRKMNDQNHVTSNSHLLSDNPPITISLEDTCINETATDNLAFEPEVGKDDFNGNRTPPCHIEIEYNTATIQSNTEAEITRL</sequence>
<reference evidence="8" key="1">
    <citation type="submission" date="2019-08" db="EMBL/GenBank/DDBJ databases">
        <title>The improved chromosome-level genome for the pearl oyster Pinctada fucata martensii using PacBio sequencing and Hi-C.</title>
        <authorList>
            <person name="Zheng Z."/>
        </authorList>
    </citation>
    <scope>NUCLEOTIDE SEQUENCE</scope>
    <source>
        <strain evidence="8">ZZ-2019</strain>
        <tissue evidence="8">Adductor muscle</tissue>
    </source>
</reference>
<dbReference type="Gene3D" id="1.20.1070.10">
    <property type="entry name" value="Rhodopsin 7-helix transmembrane proteins"/>
    <property type="match status" value="1"/>
</dbReference>
<evidence type="ECO:0000256" key="5">
    <source>
        <dbReference type="ARBA" id="ARBA00023136"/>
    </source>
</evidence>
<dbReference type="SUPFAM" id="SSF81321">
    <property type="entry name" value="Family A G protein-coupled receptor-like"/>
    <property type="match status" value="1"/>
</dbReference>
<keyword evidence="9" id="KW-1185">Reference proteome</keyword>
<dbReference type="Pfam" id="PF00001">
    <property type="entry name" value="7tm_1"/>
    <property type="match status" value="1"/>
</dbReference>
<dbReference type="CDD" id="cd00637">
    <property type="entry name" value="7tm_classA_rhodopsin-like"/>
    <property type="match status" value="1"/>
</dbReference>
<evidence type="ECO:0000313" key="9">
    <source>
        <dbReference type="Proteomes" id="UP001186944"/>
    </source>
</evidence>
<keyword evidence="4 6" id="KW-1133">Transmembrane helix</keyword>
<feature type="transmembrane region" description="Helical" evidence="6">
    <location>
        <begin position="30"/>
        <end position="49"/>
    </location>
</feature>
<evidence type="ECO:0000256" key="3">
    <source>
        <dbReference type="ARBA" id="ARBA00022692"/>
    </source>
</evidence>
<feature type="transmembrane region" description="Helical" evidence="6">
    <location>
        <begin position="178"/>
        <end position="201"/>
    </location>
</feature>
<evidence type="ECO:0000256" key="1">
    <source>
        <dbReference type="ARBA" id="ARBA00004651"/>
    </source>
</evidence>
<keyword evidence="2" id="KW-1003">Cell membrane</keyword>
<protein>
    <recommendedName>
        <fullName evidence="7">G-protein coupled receptors family 1 profile domain-containing protein</fullName>
    </recommendedName>
</protein>